<dbReference type="AlphaFoldDB" id="A0A0B7MZI8"/>
<reference evidence="1 2" key="1">
    <citation type="submission" date="2014-09" db="EMBL/GenBank/DDBJ databases">
        <authorList>
            <person name="Ellenberger Sabrina"/>
        </authorList>
    </citation>
    <scope>NUCLEOTIDE SEQUENCE [LARGE SCALE GENOMIC DNA]</scope>
    <source>
        <strain evidence="1 2">CBS 412.66</strain>
    </source>
</reference>
<organism evidence="1 2">
    <name type="scientific">Parasitella parasitica</name>
    <dbReference type="NCBI Taxonomy" id="35722"/>
    <lineage>
        <taxon>Eukaryota</taxon>
        <taxon>Fungi</taxon>
        <taxon>Fungi incertae sedis</taxon>
        <taxon>Mucoromycota</taxon>
        <taxon>Mucoromycotina</taxon>
        <taxon>Mucoromycetes</taxon>
        <taxon>Mucorales</taxon>
        <taxon>Mucorineae</taxon>
        <taxon>Mucoraceae</taxon>
        <taxon>Parasitella</taxon>
    </lineage>
</organism>
<name>A0A0B7MZI8_9FUNG</name>
<evidence type="ECO:0000313" key="2">
    <source>
        <dbReference type="Proteomes" id="UP000054107"/>
    </source>
</evidence>
<dbReference type="Proteomes" id="UP000054107">
    <property type="component" value="Unassembled WGS sequence"/>
</dbReference>
<dbReference type="EMBL" id="LN726131">
    <property type="protein sequence ID" value="CEP11421.1"/>
    <property type="molecule type" value="Genomic_DNA"/>
</dbReference>
<keyword evidence="2" id="KW-1185">Reference proteome</keyword>
<sequence>MLVHSVDGIPRDFSSIQADALDCLLLPLLSAITADSSFRPKPASRLFRTKVSNLFKYCPTSHYWLPKTPSELRPDKTIATRFANSIRTGRATFEPLRYVQQIKLI</sequence>
<proteinExistence type="predicted"/>
<accession>A0A0B7MZI8</accession>
<evidence type="ECO:0000313" key="1">
    <source>
        <dbReference type="EMBL" id="CEP11421.1"/>
    </source>
</evidence>
<protein>
    <submittedName>
        <fullName evidence="1">Uncharacterized protein</fullName>
    </submittedName>
</protein>
<gene>
    <name evidence="1" type="primary">PARPA_05257.1 scaffold 16736</name>
</gene>